<dbReference type="EMBL" id="SZYD01000616">
    <property type="protein sequence ID" value="KAD1638213.1"/>
    <property type="molecule type" value="Genomic_DNA"/>
</dbReference>
<reference evidence="1 2" key="1">
    <citation type="submission" date="2019-05" db="EMBL/GenBank/DDBJ databases">
        <title>Mikania micrantha, genome provides insights into the molecular mechanism of rapid growth.</title>
        <authorList>
            <person name="Liu B."/>
        </authorList>
    </citation>
    <scope>NUCLEOTIDE SEQUENCE [LARGE SCALE GENOMIC DNA]</scope>
    <source>
        <strain evidence="1">NLD-2019</strain>
        <tissue evidence="1">Leaf</tissue>
    </source>
</reference>
<protein>
    <submittedName>
        <fullName evidence="1">Uncharacterized protein</fullName>
    </submittedName>
</protein>
<evidence type="ECO:0000313" key="2">
    <source>
        <dbReference type="Proteomes" id="UP000326396"/>
    </source>
</evidence>
<name>A0A5N6LHP1_9ASTR</name>
<evidence type="ECO:0000313" key="1">
    <source>
        <dbReference type="EMBL" id="KAD1638213.1"/>
    </source>
</evidence>
<proteinExistence type="predicted"/>
<keyword evidence="2" id="KW-1185">Reference proteome</keyword>
<comment type="caution">
    <text evidence="1">The sequence shown here is derived from an EMBL/GenBank/DDBJ whole genome shotgun (WGS) entry which is preliminary data.</text>
</comment>
<dbReference type="Proteomes" id="UP000326396">
    <property type="component" value="Unassembled WGS sequence"/>
</dbReference>
<accession>A0A5N6LHP1</accession>
<gene>
    <name evidence="1" type="ORF">E3N88_42507</name>
</gene>
<dbReference type="AlphaFoldDB" id="A0A5N6LHP1"/>
<sequence>MLGIEYKRNRIIEIEKQENRPVAVRQGLWRRAWRYAKKSGSRDSRIPPRYAKAVLIGLRGILGSHPQVKTSSSAFIPVPGAVLA</sequence>
<organism evidence="1 2">
    <name type="scientific">Mikania micrantha</name>
    <name type="common">bitter vine</name>
    <dbReference type="NCBI Taxonomy" id="192012"/>
    <lineage>
        <taxon>Eukaryota</taxon>
        <taxon>Viridiplantae</taxon>
        <taxon>Streptophyta</taxon>
        <taxon>Embryophyta</taxon>
        <taxon>Tracheophyta</taxon>
        <taxon>Spermatophyta</taxon>
        <taxon>Magnoliopsida</taxon>
        <taxon>eudicotyledons</taxon>
        <taxon>Gunneridae</taxon>
        <taxon>Pentapetalae</taxon>
        <taxon>asterids</taxon>
        <taxon>campanulids</taxon>
        <taxon>Asterales</taxon>
        <taxon>Asteraceae</taxon>
        <taxon>Asteroideae</taxon>
        <taxon>Heliantheae alliance</taxon>
        <taxon>Eupatorieae</taxon>
        <taxon>Mikania</taxon>
    </lineage>
</organism>